<dbReference type="OrthoDB" id="10262857at2759"/>
<evidence type="ECO:0000256" key="3">
    <source>
        <dbReference type="ARBA" id="ARBA00006218"/>
    </source>
</evidence>
<dbReference type="GO" id="GO:0048193">
    <property type="term" value="P:Golgi vesicle transport"/>
    <property type="evidence" value="ECO:0007669"/>
    <property type="project" value="InterPro"/>
</dbReference>
<dbReference type="SUPFAM" id="SSF111126">
    <property type="entry name" value="Ligand-binding domain in the NO signalling and Golgi transport"/>
    <property type="match status" value="1"/>
</dbReference>
<evidence type="ECO:0000313" key="9">
    <source>
        <dbReference type="EMBL" id="OAF66676.1"/>
    </source>
</evidence>
<dbReference type="EMBL" id="LWCA01000860">
    <property type="protein sequence ID" value="OAF66676.1"/>
    <property type="molecule type" value="Genomic_DNA"/>
</dbReference>
<comment type="function">
    <text evidence="8">May play a role in vesicular transport from endoplasmic reticulum to Golgi.</text>
</comment>
<dbReference type="InterPro" id="IPR007194">
    <property type="entry name" value="TRAPP_component"/>
</dbReference>
<dbReference type="GO" id="GO:0030008">
    <property type="term" value="C:TRAPP complex"/>
    <property type="evidence" value="ECO:0007669"/>
    <property type="project" value="InterPro"/>
</dbReference>
<dbReference type="PIRSF" id="PIRSF018293">
    <property type="entry name" value="TRAPP_I_complex_Bet3"/>
    <property type="match status" value="1"/>
</dbReference>
<keyword evidence="10" id="KW-1185">Reference proteome</keyword>
<comment type="subcellular location">
    <subcellularLocation>
        <location evidence="2">Endoplasmic reticulum</location>
    </subcellularLocation>
    <subcellularLocation>
        <location evidence="1 8">Golgi apparatus</location>
        <location evidence="1 8">cis-Golgi network</location>
    </subcellularLocation>
</comment>
<dbReference type="AlphaFoldDB" id="A0A177AXH1"/>
<evidence type="ECO:0000256" key="4">
    <source>
        <dbReference type="ARBA" id="ARBA00022448"/>
    </source>
</evidence>
<evidence type="ECO:0000256" key="1">
    <source>
        <dbReference type="ARBA" id="ARBA00004222"/>
    </source>
</evidence>
<dbReference type="InterPro" id="IPR016721">
    <property type="entry name" value="Bet3"/>
</dbReference>
<comment type="similarity">
    <text evidence="3 8">Belongs to the TRAPP small subunits family. BET3 subfamily.</text>
</comment>
<keyword evidence="7 8" id="KW-0333">Golgi apparatus</keyword>
<evidence type="ECO:0000256" key="5">
    <source>
        <dbReference type="ARBA" id="ARBA00022824"/>
    </source>
</evidence>
<keyword evidence="5" id="KW-0256">Endoplasmic reticulum</keyword>
<comment type="caution">
    <text evidence="9">The sequence shown here is derived from an EMBL/GenBank/DDBJ whole genome shotgun (WGS) entry which is preliminary data.</text>
</comment>
<dbReference type="Proteomes" id="UP000078046">
    <property type="component" value="Unassembled WGS sequence"/>
</dbReference>
<evidence type="ECO:0000256" key="2">
    <source>
        <dbReference type="ARBA" id="ARBA00004240"/>
    </source>
</evidence>
<keyword evidence="6 8" id="KW-0931">ER-Golgi transport</keyword>
<organism evidence="9 10">
    <name type="scientific">Intoshia linei</name>
    <dbReference type="NCBI Taxonomy" id="1819745"/>
    <lineage>
        <taxon>Eukaryota</taxon>
        <taxon>Metazoa</taxon>
        <taxon>Spiralia</taxon>
        <taxon>Lophotrochozoa</taxon>
        <taxon>Mesozoa</taxon>
        <taxon>Orthonectida</taxon>
        <taxon>Rhopaluridae</taxon>
        <taxon>Intoshia</taxon>
    </lineage>
</organism>
<comment type="subunit">
    <text evidence="8">Homodimer.</text>
</comment>
<proteinExistence type="inferred from homology"/>
<dbReference type="InterPro" id="IPR024096">
    <property type="entry name" value="NO_sig/Golgi_transp_ligand-bd"/>
</dbReference>
<gene>
    <name evidence="9" type="ORF">A3Q56_05613</name>
</gene>
<dbReference type="GO" id="GO:0005794">
    <property type="term" value="C:Golgi apparatus"/>
    <property type="evidence" value="ECO:0007669"/>
    <property type="project" value="UniProtKB-SubCell"/>
</dbReference>
<dbReference type="PANTHER" id="PTHR13048">
    <property type="entry name" value="TRAFFICKING PROTEIN PARTICLE COMPLEX SUBUNIT 3"/>
    <property type="match status" value="1"/>
</dbReference>
<protein>
    <recommendedName>
        <fullName evidence="8">Trafficking protein particle complex subunit</fullName>
    </recommendedName>
</protein>
<reference evidence="9 10" key="1">
    <citation type="submission" date="2016-04" db="EMBL/GenBank/DDBJ databases">
        <title>The genome of Intoshia linei affirms orthonectids as highly simplified spiralians.</title>
        <authorList>
            <person name="Mikhailov K.V."/>
            <person name="Slusarev G.S."/>
            <person name="Nikitin M.A."/>
            <person name="Logacheva M.D."/>
            <person name="Penin A."/>
            <person name="Aleoshin V."/>
            <person name="Panchin Y.V."/>
        </authorList>
    </citation>
    <scope>NUCLEOTIDE SEQUENCE [LARGE SCALE GENOMIC DNA]</scope>
    <source>
        <strain evidence="9">Intl2013</strain>
        <tissue evidence="9">Whole animal</tissue>
    </source>
</reference>
<keyword evidence="4 8" id="KW-0813">Transport</keyword>
<evidence type="ECO:0000256" key="6">
    <source>
        <dbReference type="ARBA" id="ARBA00022892"/>
    </source>
</evidence>
<evidence type="ECO:0000256" key="7">
    <source>
        <dbReference type="ARBA" id="ARBA00023034"/>
    </source>
</evidence>
<evidence type="ECO:0000313" key="10">
    <source>
        <dbReference type="Proteomes" id="UP000078046"/>
    </source>
</evidence>
<dbReference type="Gene3D" id="3.30.1380.20">
    <property type="entry name" value="Trafficking protein particle complex subunit 3"/>
    <property type="match status" value="1"/>
</dbReference>
<dbReference type="GO" id="GO:0005783">
    <property type="term" value="C:endoplasmic reticulum"/>
    <property type="evidence" value="ECO:0007669"/>
    <property type="project" value="UniProtKB-SubCell"/>
</dbReference>
<name>A0A177AXH1_9BILA</name>
<dbReference type="CDD" id="cd14942">
    <property type="entry name" value="TRAPPC3_bet3"/>
    <property type="match status" value="1"/>
</dbReference>
<accession>A0A177AXH1</accession>
<evidence type="ECO:0000256" key="8">
    <source>
        <dbReference type="PIRNR" id="PIRNR018293"/>
    </source>
</evidence>
<sequence>MSRKSYDNRTNSDLFSATYGSLVVQMIEDLPDMKNVNDELFKLGFDMGQRLADDYFSRTNTRKCENMPEMANSIGSKAFPLYLNANATVSKWSADGKEFSIIFEHISLMNYVQLPEKYSQLKYLNILCGAIKGCLHMVQLKVEVAIVEDMFVGDAKNEIRIKYLHKIN</sequence>
<dbReference type="Pfam" id="PF04051">
    <property type="entry name" value="TRAPP"/>
    <property type="match status" value="1"/>
</dbReference>